<evidence type="ECO:0000313" key="2">
    <source>
        <dbReference type="EMBL" id="CAI9603883.1"/>
    </source>
</evidence>
<comment type="caution">
    <text evidence="2">The sequence shown here is derived from an EMBL/GenBank/DDBJ whole genome shotgun (WGS) entry which is preliminary data.</text>
</comment>
<protein>
    <recommendedName>
        <fullName evidence="1">Reverse transcriptase domain-containing protein</fullName>
    </recommendedName>
</protein>
<dbReference type="Pfam" id="PF00078">
    <property type="entry name" value="RVT_1"/>
    <property type="match status" value="1"/>
</dbReference>
<dbReference type="PROSITE" id="PS50878">
    <property type="entry name" value="RT_POL"/>
    <property type="match status" value="1"/>
</dbReference>
<dbReference type="InterPro" id="IPR000477">
    <property type="entry name" value="RT_dom"/>
</dbReference>
<feature type="domain" description="Reverse transcriptase" evidence="1">
    <location>
        <begin position="1"/>
        <end position="159"/>
    </location>
</feature>
<dbReference type="SUPFAM" id="SSF56672">
    <property type="entry name" value="DNA/RNA polymerases"/>
    <property type="match status" value="1"/>
</dbReference>
<dbReference type="Proteomes" id="UP001162483">
    <property type="component" value="Unassembled WGS sequence"/>
</dbReference>
<dbReference type="InterPro" id="IPR043502">
    <property type="entry name" value="DNA/RNA_pol_sf"/>
</dbReference>
<proteinExistence type="predicted"/>
<accession>A0ABN9G3D4</accession>
<sequence>MLIGRYWQKLFFWRLSSIAGNLLSRHQHCSVQGRSTFSAVLAVREALERCRAAGLGKFLLALDQAKAFDRVNHEHLWLILGKYGLEGGFIDWLKTLYRGAESFMLVNGWIGRPFEVGSGVRQGCPLSPLLYAFCNRSLHSEVRERTVCGVPLAFLGGPL</sequence>
<keyword evidence="3" id="KW-1185">Reference proteome</keyword>
<evidence type="ECO:0000313" key="3">
    <source>
        <dbReference type="Proteomes" id="UP001162483"/>
    </source>
</evidence>
<reference evidence="2" key="1">
    <citation type="submission" date="2023-05" db="EMBL/GenBank/DDBJ databases">
        <authorList>
            <person name="Stuckert A."/>
        </authorList>
    </citation>
    <scope>NUCLEOTIDE SEQUENCE</scope>
</reference>
<evidence type="ECO:0000259" key="1">
    <source>
        <dbReference type="PROSITE" id="PS50878"/>
    </source>
</evidence>
<gene>
    <name evidence="2" type="ORF">SPARVUS_LOCUS13387524</name>
</gene>
<organism evidence="2 3">
    <name type="scientific">Staurois parvus</name>
    <dbReference type="NCBI Taxonomy" id="386267"/>
    <lineage>
        <taxon>Eukaryota</taxon>
        <taxon>Metazoa</taxon>
        <taxon>Chordata</taxon>
        <taxon>Craniata</taxon>
        <taxon>Vertebrata</taxon>
        <taxon>Euteleostomi</taxon>
        <taxon>Amphibia</taxon>
        <taxon>Batrachia</taxon>
        <taxon>Anura</taxon>
        <taxon>Neobatrachia</taxon>
        <taxon>Ranoidea</taxon>
        <taxon>Ranidae</taxon>
        <taxon>Staurois</taxon>
    </lineage>
</organism>
<name>A0ABN9G3D4_9NEOB</name>
<dbReference type="EMBL" id="CATNWA010017898">
    <property type="protein sequence ID" value="CAI9603883.1"/>
    <property type="molecule type" value="Genomic_DNA"/>
</dbReference>
<dbReference type="PANTHER" id="PTHR19446">
    <property type="entry name" value="REVERSE TRANSCRIPTASES"/>
    <property type="match status" value="1"/>
</dbReference>